<keyword evidence="5" id="KW-0732">Signal</keyword>
<evidence type="ECO:0000259" key="9">
    <source>
        <dbReference type="Pfam" id="PF04261"/>
    </source>
</evidence>
<comment type="caution">
    <text evidence="11">The sequence shown here is derived from an EMBL/GenBank/DDBJ whole genome shotgun (WGS) entry which is preliminary data.</text>
</comment>
<keyword evidence="6" id="KW-0560">Oxidoreductase</keyword>
<dbReference type="GO" id="GO:0005829">
    <property type="term" value="C:cytosol"/>
    <property type="evidence" value="ECO:0007669"/>
    <property type="project" value="TreeGrafter"/>
</dbReference>
<evidence type="ECO:0000256" key="2">
    <source>
        <dbReference type="ARBA" id="ARBA00022559"/>
    </source>
</evidence>
<dbReference type="InterPro" id="IPR048328">
    <property type="entry name" value="Dyp_perox_C"/>
</dbReference>
<protein>
    <submittedName>
        <fullName evidence="11">Dyp-type peroxidase</fullName>
    </submittedName>
</protein>
<comment type="similarity">
    <text evidence="8">Belongs to the DyP-type peroxidase family.</text>
</comment>
<evidence type="ECO:0000313" key="11">
    <source>
        <dbReference type="EMBL" id="MBI8989024.1"/>
    </source>
</evidence>
<dbReference type="PROSITE" id="PS51318">
    <property type="entry name" value="TAT"/>
    <property type="match status" value="1"/>
</dbReference>
<dbReference type="InterPro" id="IPR006311">
    <property type="entry name" value="TAT_signal"/>
</dbReference>
<dbReference type="InterPro" id="IPR006314">
    <property type="entry name" value="Dyp_peroxidase"/>
</dbReference>
<proteinExistence type="inferred from homology"/>
<keyword evidence="2 11" id="KW-0575">Peroxidase</keyword>
<keyword evidence="7" id="KW-0408">Iron</keyword>
<dbReference type="RefSeq" id="WP_198738049.1">
    <property type="nucleotide sequence ID" value="NZ_JAEIOS010000011.1"/>
</dbReference>
<evidence type="ECO:0000256" key="5">
    <source>
        <dbReference type="ARBA" id="ARBA00022729"/>
    </source>
</evidence>
<evidence type="ECO:0000256" key="6">
    <source>
        <dbReference type="ARBA" id="ARBA00023002"/>
    </source>
</evidence>
<dbReference type="Proteomes" id="UP000645966">
    <property type="component" value="Unassembled WGS sequence"/>
</dbReference>
<dbReference type="PANTHER" id="PTHR30521:SF4">
    <property type="entry name" value="DEFERROCHELATASE"/>
    <property type="match status" value="1"/>
</dbReference>
<dbReference type="GO" id="GO:0046872">
    <property type="term" value="F:metal ion binding"/>
    <property type="evidence" value="ECO:0007669"/>
    <property type="project" value="UniProtKB-KW"/>
</dbReference>
<dbReference type="GO" id="GO:0004601">
    <property type="term" value="F:peroxidase activity"/>
    <property type="evidence" value="ECO:0007669"/>
    <property type="project" value="UniProtKB-KW"/>
</dbReference>
<evidence type="ECO:0000256" key="1">
    <source>
        <dbReference type="ARBA" id="ARBA00001970"/>
    </source>
</evidence>
<feature type="domain" description="Dyp-type peroxidase C-terminal" evidence="10">
    <location>
        <begin position="226"/>
        <end position="408"/>
    </location>
</feature>
<dbReference type="EMBL" id="JAEIOS010000011">
    <property type="protein sequence ID" value="MBI8989024.1"/>
    <property type="molecule type" value="Genomic_DNA"/>
</dbReference>
<evidence type="ECO:0000256" key="7">
    <source>
        <dbReference type="ARBA" id="ARBA00023004"/>
    </source>
</evidence>
<keyword evidence="3" id="KW-0349">Heme</keyword>
<keyword evidence="4" id="KW-0479">Metal-binding</keyword>
<feature type="domain" description="Dyp-type peroxidase N-terminal" evidence="9">
    <location>
        <begin position="72"/>
        <end position="214"/>
    </location>
</feature>
<evidence type="ECO:0000259" key="10">
    <source>
        <dbReference type="Pfam" id="PF20628"/>
    </source>
</evidence>
<name>A0A934I4F2_9CORY</name>
<dbReference type="InterPro" id="IPR011008">
    <property type="entry name" value="Dimeric_a/b-barrel"/>
</dbReference>
<evidence type="ECO:0000313" key="12">
    <source>
        <dbReference type="Proteomes" id="UP000645966"/>
    </source>
</evidence>
<gene>
    <name evidence="11" type="ORF">JDV75_04505</name>
</gene>
<dbReference type="Pfam" id="PF04261">
    <property type="entry name" value="Dyp_perox_N"/>
    <property type="match status" value="1"/>
</dbReference>
<dbReference type="Pfam" id="PF20628">
    <property type="entry name" value="Dyp_perox_C"/>
    <property type="match status" value="1"/>
</dbReference>
<dbReference type="InterPro" id="IPR048327">
    <property type="entry name" value="Dyp_perox_N"/>
</dbReference>
<evidence type="ECO:0000256" key="4">
    <source>
        <dbReference type="ARBA" id="ARBA00022723"/>
    </source>
</evidence>
<organism evidence="11 12">
    <name type="scientific">Corynebacterium meridianum</name>
    <dbReference type="NCBI Taxonomy" id="2765363"/>
    <lineage>
        <taxon>Bacteria</taxon>
        <taxon>Bacillati</taxon>
        <taxon>Actinomycetota</taxon>
        <taxon>Actinomycetes</taxon>
        <taxon>Mycobacteriales</taxon>
        <taxon>Corynebacteriaceae</taxon>
        <taxon>Corynebacterium</taxon>
    </lineage>
</organism>
<sequence>MPHESKSCPVPHSLTRRGFLAGLSAGAAGAGLVACAPRATGDLEPGVVVPGDREGEDSRLGNEKVAFGGEHQAGIATPFQAHLNLVAFTFRGDADRGAARRIMRLWTEDARRLCEGRAPLGDLEPEMVDAPANLTVTCGFGGTFFDIIGRPEARPEWLGPLPAFSRDRLDDRWGEADVVLQLCSDDPVTLSHATRHMIRAGVDYVSVRWFQQGFLNSDGTRPDNATPRNLFGQKDGTVNPRTRDEFDDIVWIDEGPGWLRGGTALVVRRVAMNLDEWEMLDRNSREVVMGRTLDSGAPLTGEREFDTPDFAATDSYGLPVIDPASHIARSTNPADAPHQKIRRRAFNYDLPPEPGSGQTSNAGLIFICFQKNPLDQFVPIQRRLDEKDRLNQWITHIGSAVFACPPGVADEERGTGRNDAGRDAYWGATLFED</sequence>
<dbReference type="GO" id="GO:0020037">
    <property type="term" value="F:heme binding"/>
    <property type="evidence" value="ECO:0007669"/>
    <property type="project" value="InterPro"/>
</dbReference>
<dbReference type="NCBIfam" id="TIGR01413">
    <property type="entry name" value="Dyp_perox_fam"/>
    <property type="match status" value="1"/>
</dbReference>
<dbReference type="AlphaFoldDB" id="A0A934I4F2"/>
<reference evidence="11" key="1">
    <citation type="submission" date="2020-12" db="EMBL/GenBank/DDBJ databases">
        <title>Genome public.</title>
        <authorList>
            <person name="Sun Q."/>
        </authorList>
    </citation>
    <scope>NUCLEOTIDE SEQUENCE</scope>
    <source>
        <strain evidence="11">CCM 8863</strain>
    </source>
</reference>
<evidence type="ECO:0000256" key="8">
    <source>
        <dbReference type="ARBA" id="ARBA00025737"/>
    </source>
</evidence>
<comment type="cofactor">
    <cofactor evidence="1">
        <name>heme b</name>
        <dbReference type="ChEBI" id="CHEBI:60344"/>
    </cofactor>
</comment>
<keyword evidence="12" id="KW-1185">Reference proteome</keyword>
<dbReference type="PROSITE" id="PS51257">
    <property type="entry name" value="PROKAR_LIPOPROTEIN"/>
    <property type="match status" value="1"/>
</dbReference>
<dbReference type="PROSITE" id="PS51404">
    <property type="entry name" value="DYP_PEROXIDASE"/>
    <property type="match status" value="1"/>
</dbReference>
<evidence type="ECO:0000256" key="3">
    <source>
        <dbReference type="ARBA" id="ARBA00022617"/>
    </source>
</evidence>
<dbReference type="PANTHER" id="PTHR30521">
    <property type="entry name" value="DEFERROCHELATASE/PEROXIDASE"/>
    <property type="match status" value="1"/>
</dbReference>
<dbReference type="SUPFAM" id="SSF54909">
    <property type="entry name" value="Dimeric alpha+beta barrel"/>
    <property type="match status" value="1"/>
</dbReference>
<accession>A0A934I4F2</accession>